<dbReference type="RefSeq" id="WP_002633431.1">
    <property type="nucleotide sequence ID" value="NZ_CP012109.1"/>
</dbReference>
<dbReference type="STRING" id="1297742.A176_000761"/>
<sequence length="91" mass="9414">MRGLLGAVLAVGLLMGCGGIEDAAESAAPQGIDARGEVEAMACNDCGWLYNGCMRNAPTLEAAQRCEESRLLCEFTFCPCPGLGCPSAQAE</sequence>
<dbReference type="KEGG" id="mym:A176_000761"/>
<evidence type="ECO:0008006" key="3">
    <source>
        <dbReference type="Google" id="ProtNLM"/>
    </source>
</evidence>
<protein>
    <recommendedName>
        <fullName evidence="3">Lipoprotein</fullName>
    </recommendedName>
</protein>
<dbReference type="PATRIC" id="fig|1297742.4.peg.777"/>
<dbReference type="PROSITE" id="PS51257">
    <property type="entry name" value="PROKAR_LIPOPROTEIN"/>
    <property type="match status" value="1"/>
</dbReference>
<accession>A0A0H4WM66</accession>
<reference evidence="1 2" key="1">
    <citation type="journal article" date="2016" name="PLoS ONE">
        <title>Complete Genome Sequence and Comparative Genomics of a Novel Myxobacterium Myxococcus hansupus.</title>
        <authorList>
            <person name="Sharma G."/>
            <person name="Narwani T."/>
            <person name="Subramanian S."/>
        </authorList>
    </citation>
    <scope>NUCLEOTIDE SEQUENCE [LARGE SCALE GENOMIC DNA]</scope>
    <source>
        <strain evidence="2">mixupus</strain>
    </source>
</reference>
<dbReference type="EMBL" id="CP012109">
    <property type="protein sequence ID" value="AKQ63849.1"/>
    <property type="molecule type" value="Genomic_DNA"/>
</dbReference>
<keyword evidence="2" id="KW-1185">Reference proteome</keyword>
<evidence type="ECO:0000313" key="1">
    <source>
        <dbReference type="EMBL" id="AKQ63849.1"/>
    </source>
</evidence>
<organism evidence="1 2">
    <name type="scientific">Pseudomyxococcus hansupus</name>
    <dbReference type="NCBI Taxonomy" id="1297742"/>
    <lineage>
        <taxon>Bacteria</taxon>
        <taxon>Pseudomonadati</taxon>
        <taxon>Myxococcota</taxon>
        <taxon>Myxococcia</taxon>
        <taxon>Myxococcales</taxon>
        <taxon>Cystobacterineae</taxon>
        <taxon>Myxococcaceae</taxon>
        <taxon>Pseudomyxococcus</taxon>
    </lineage>
</organism>
<name>A0A0H4WM66_9BACT</name>
<evidence type="ECO:0000313" key="2">
    <source>
        <dbReference type="Proteomes" id="UP000009026"/>
    </source>
</evidence>
<dbReference type="AlphaFoldDB" id="A0A0H4WM66"/>
<dbReference type="Proteomes" id="UP000009026">
    <property type="component" value="Chromosome"/>
</dbReference>
<proteinExistence type="predicted"/>
<gene>
    <name evidence="1" type="ORF">A176_000761</name>
</gene>